<proteinExistence type="inferred from homology"/>
<dbReference type="GO" id="GO:1990380">
    <property type="term" value="F:K48-linked deubiquitinase activity"/>
    <property type="evidence" value="ECO:0007669"/>
    <property type="project" value="UniProtKB-UniRule"/>
</dbReference>
<evidence type="ECO:0000313" key="4">
    <source>
        <dbReference type="EMBL" id="KAF7211667.1"/>
    </source>
</evidence>
<organism evidence="4 5">
    <name type="scientific">Nothobranchius furzeri</name>
    <name type="common">Turquoise killifish</name>
    <dbReference type="NCBI Taxonomy" id="105023"/>
    <lineage>
        <taxon>Eukaryota</taxon>
        <taxon>Metazoa</taxon>
        <taxon>Chordata</taxon>
        <taxon>Craniata</taxon>
        <taxon>Vertebrata</taxon>
        <taxon>Euteleostomi</taxon>
        <taxon>Actinopterygii</taxon>
        <taxon>Neopterygii</taxon>
        <taxon>Teleostei</taxon>
        <taxon>Neoteleostei</taxon>
        <taxon>Acanthomorphata</taxon>
        <taxon>Ovalentaria</taxon>
        <taxon>Atherinomorphae</taxon>
        <taxon>Cyprinodontiformes</taxon>
        <taxon>Nothobranchiidae</taxon>
        <taxon>Nothobranchius</taxon>
    </lineage>
</organism>
<keyword evidence="2" id="KW-0788">Thiol protease</keyword>
<dbReference type="AlphaFoldDB" id="A0A9D2Y113"/>
<keyword evidence="2" id="KW-0833">Ubl conjugation pathway</keyword>
<reference evidence="4" key="1">
    <citation type="submission" date="2020-03" db="EMBL/GenBank/DDBJ databases">
        <title>Intra-Species Differences in Population Size shape Life History and Genome Evolution.</title>
        <authorList>
            <person name="Willemsen D."/>
            <person name="Cui R."/>
            <person name="Valenzano D.R."/>
        </authorList>
    </citation>
    <scope>NUCLEOTIDE SEQUENCE</scope>
    <source>
        <strain evidence="4">GRZ</strain>
        <tissue evidence="4">Whole</tissue>
    </source>
</reference>
<dbReference type="OrthoDB" id="10263628at2759"/>
<dbReference type="GO" id="GO:0004843">
    <property type="term" value="F:cysteine-type deubiquitinase activity"/>
    <property type="evidence" value="ECO:0007669"/>
    <property type="project" value="UniProtKB-UniRule"/>
</dbReference>
<evidence type="ECO:0000256" key="2">
    <source>
        <dbReference type="RuleBase" id="RU367088"/>
    </source>
</evidence>
<dbReference type="SMART" id="SM01174">
    <property type="entry name" value="DUF4205"/>
    <property type="match status" value="1"/>
</dbReference>
<comment type="caution">
    <text evidence="4">The sequence shown here is derived from an EMBL/GenBank/DDBJ whole genome shotgun (WGS) entry which is preliminary data.</text>
</comment>
<feature type="domain" description="Deubiquitinating enzyme MINDY-3/4 conserved" evidence="3">
    <location>
        <begin position="141"/>
        <end position="494"/>
    </location>
</feature>
<evidence type="ECO:0000313" key="5">
    <source>
        <dbReference type="Proteomes" id="UP000822369"/>
    </source>
</evidence>
<dbReference type="Pfam" id="PF13898">
    <property type="entry name" value="MINDY-3_4_CD"/>
    <property type="match status" value="1"/>
</dbReference>
<dbReference type="InterPro" id="IPR025257">
    <property type="entry name" value="MINDY-3/4_CD"/>
</dbReference>
<dbReference type="EMBL" id="JAAVVJ010000011">
    <property type="protein sequence ID" value="KAF7211667.1"/>
    <property type="molecule type" value="Genomic_DNA"/>
</dbReference>
<dbReference type="PANTHER" id="PTHR12473:SF18">
    <property type="entry name" value="INACTIVE UBIQUITIN CARBOXYL-TERMINAL HYDROLASE MINDY-4B"/>
    <property type="match status" value="1"/>
</dbReference>
<dbReference type="EC" id="3.4.19.12" evidence="2"/>
<protein>
    <recommendedName>
        <fullName evidence="2">Ubiquitin carboxyl-terminal hydrolase MINDY</fullName>
        <ecNumber evidence="2">3.4.19.12</ecNumber>
    </recommendedName>
</protein>
<keyword evidence="2" id="KW-0378">Hydrolase</keyword>
<keyword evidence="2" id="KW-0645">Protease</keyword>
<evidence type="ECO:0000259" key="3">
    <source>
        <dbReference type="SMART" id="SM01174"/>
    </source>
</evidence>
<comment type="function">
    <text evidence="2">Hydrolase that can remove 'Lys-48'-linked conjugated ubiquitin from proteins.</text>
</comment>
<gene>
    <name evidence="4" type="ORF">G4P62_006070</name>
</gene>
<dbReference type="GO" id="GO:0006508">
    <property type="term" value="P:proteolysis"/>
    <property type="evidence" value="ECO:0007669"/>
    <property type="project" value="UniProtKB-KW"/>
</dbReference>
<comment type="catalytic activity">
    <reaction evidence="2">
        <text>Thiol-dependent hydrolysis of ester, thioester, amide, peptide and isopeptide bonds formed by the C-terminal Gly of ubiquitin (a 76-residue protein attached to proteins as an intracellular targeting signal).</text>
        <dbReference type="EC" id="3.4.19.12"/>
    </reaction>
</comment>
<evidence type="ECO:0000256" key="1">
    <source>
        <dbReference type="ARBA" id="ARBA00011074"/>
    </source>
</evidence>
<dbReference type="Proteomes" id="UP000822369">
    <property type="component" value="Chromosome 11"/>
</dbReference>
<dbReference type="PANTHER" id="PTHR12473">
    <property type="entry name" value="UBIQUITIN CARBOXYL-TERMINAL HYDROLASE MINDY-4-RELATED"/>
    <property type="match status" value="1"/>
</dbReference>
<dbReference type="InterPro" id="IPR039785">
    <property type="entry name" value="MINY3/4"/>
</dbReference>
<sequence length="499" mass="56225">MDFGPDYIKLLQYEVNRNPDRLMEVGKEEQQEEAPPTCSTLPAPCYIPQRSVVSTNLGGTPVTPQLTERLTGDNQASGLPLRLTTNTVQPVLEPLQIGQPSLSASPIAGDGQQCQRLNPLNSPTEAAVGLELILFSFQNLRRILFGGTFHVFNYEWRKSYFQFREANSELSYALDADRGGAQAIQMVIQARVIRELLFGPSSGTGRQSLHSLQDVGQGDQEKALAVALSDSLWLVGEEKATVTLVTEDYCITPHLDYKLDNFTEKLQLFTFDKKDDVRKFILDHIQCFKEEGSHGVILFLYSLICSRTLDRLRDDLDSNTSHLLHLSLGNFVCHQALLSLLLTGRASPQLFNGTLDSSEDGLERRLQGILARGDVGYLYWSREQMDRGLLPQVGSMLKTPRFPVWVCCINGTYSVLFSLNRSLLSDWRMEHQFQLFYYNGQNSHKTTTRLTVDTHSHHWEAPSSDPGGDLEKRFPSLEMIIRTKWAGAVINWNGTDPFY</sequence>
<dbReference type="OMA" id="PVEHCLR"/>
<dbReference type="GO" id="GO:0071108">
    <property type="term" value="P:protein K48-linked deubiquitination"/>
    <property type="evidence" value="ECO:0007669"/>
    <property type="project" value="InterPro"/>
</dbReference>
<name>A0A9D2Y113_NOTFU</name>
<dbReference type="KEGG" id="nfu:107379962"/>
<comment type="similarity">
    <text evidence="1 2">Belongs to the MINDY deubiquitinase family. FAM188 subfamily.</text>
</comment>
<accession>A0A9D2Y113</accession>